<evidence type="ECO:0000256" key="2">
    <source>
        <dbReference type="ARBA" id="ARBA00012483"/>
    </source>
</evidence>
<dbReference type="GO" id="GO:0016567">
    <property type="term" value="P:protein ubiquitination"/>
    <property type="evidence" value="ECO:0007669"/>
    <property type="project" value="UniProtKB-ARBA"/>
</dbReference>
<keyword evidence="11" id="KW-1185">Reference proteome</keyword>
<dbReference type="PANTHER" id="PTHR45931">
    <property type="entry name" value="SI:CH211-59O9.10"/>
    <property type="match status" value="1"/>
</dbReference>
<dbReference type="PANTHER" id="PTHR45931:SF3">
    <property type="entry name" value="RING ZINC FINGER-CONTAINING PROTEIN"/>
    <property type="match status" value="1"/>
</dbReference>
<sequence>MLPPGPDEEEPEEGVYRFTLLSPFDADELEVMFETMVANLQDINLVGGDEQAPPPASTSTIESLPYSTVTAQQIDDLAPCSICLASFVVMDTSSHLPCNHLFHLHCIKAWLSKSASCPVCRSRVKSPTDPIETEHA</sequence>
<dbReference type="InterPro" id="IPR051834">
    <property type="entry name" value="RING_finger_E3_ligase"/>
</dbReference>
<dbReference type="InterPro" id="IPR013083">
    <property type="entry name" value="Znf_RING/FYVE/PHD"/>
</dbReference>
<evidence type="ECO:0000256" key="7">
    <source>
        <dbReference type="ARBA" id="ARBA00022833"/>
    </source>
</evidence>
<evidence type="ECO:0000256" key="4">
    <source>
        <dbReference type="ARBA" id="ARBA00022723"/>
    </source>
</evidence>
<evidence type="ECO:0000313" key="11">
    <source>
        <dbReference type="Proteomes" id="UP000694844"/>
    </source>
</evidence>
<dbReference type="Pfam" id="PF13639">
    <property type="entry name" value="zf-RING_2"/>
    <property type="match status" value="1"/>
</dbReference>
<keyword evidence="5 9" id="KW-0863">Zinc-finger</keyword>
<comment type="similarity">
    <text evidence="8">Belongs to the RNF181 family.</text>
</comment>
<protein>
    <recommendedName>
        <fullName evidence="2">RING-type E3 ubiquitin transferase</fullName>
        <ecNumber evidence="2">2.3.2.27</ecNumber>
    </recommendedName>
</protein>
<dbReference type="GeneID" id="111115015"/>
<dbReference type="Proteomes" id="UP000694844">
    <property type="component" value="Chromosome 9"/>
</dbReference>
<evidence type="ECO:0000256" key="1">
    <source>
        <dbReference type="ARBA" id="ARBA00000900"/>
    </source>
</evidence>
<evidence type="ECO:0000256" key="5">
    <source>
        <dbReference type="ARBA" id="ARBA00022771"/>
    </source>
</evidence>
<dbReference type="GO" id="GO:0005634">
    <property type="term" value="C:nucleus"/>
    <property type="evidence" value="ECO:0007669"/>
    <property type="project" value="TreeGrafter"/>
</dbReference>
<dbReference type="GO" id="GO:0006511">
    <property type="term" value="P:ubiquitin-dependent protein catabolic process"/>
    <property type="evidence" value="ECO:0007669"/>
    <property type="project" value="TreeGrafter"/>
</dbReference>
<dbReference type="PROSITE" id="PS50089">
    <property type="entry name" value="ZF_RING_2"/>
    <property type="match status" value="1"/>
</dbReference>
<accession>A0A8B8C0X0</accession>
<evidence type="ECO:0000256" key="8">
    <source>
        <dbReference type="ARBA" id="ARBA00038197"/>
    </source>
</evidence>
<keyword evidence="7" id="KW-0862">Zinc</keyword>
<organism evidence="11 12">
    <name type="scientific">Crassostrea virginica</name>
    <name type="common">Eastern oyster</name>
    <dbReference type="NCBI Taxonomy" id="6565"/>
    <lineage>
        <taxon>Eukaryota</taxon>
        <taxon>Metazoa</taxon>
        <taxon>Spiralia</taxon>
        <taxon>Lophotrochozoa</taxon>
        <taxon>Mollusca</taxon>
        <taxon>Bivalvia</taxon>
        <taxon>Autobranchia</taxon>
        <taxon>Pteriomorphia</taxon>
        <taxon>Ostreida</taxon>
        <taxon>Ostreoidea</taxon>
        <taxon>Ostreidae</taxon>
        <taxon>Crassostrea</taxon>
    </lineage>
</organism>
<dbReference type="Gene3D" id="3.30.40.10">
    <property type="entry name" value="Zinc/RING finger domain, C3HC4 (zinc finger)"/>
    <property type="match status" value="1"/>
</dbReference>
<name>A0A8B8C0X0_CRAVI</name>
<keyword evidence="4" id="KW-0479">Metal-binding</keyword>
<keyword evidence="6" id="KW-0833">Ubl conjugation pathway</keyword>
<dbReference type="SMART" id="SM00184">
    <property type="entry name" value="RING"/>
    <property type="match status" value="1"/>
</dbReference>
<dbReference type="AlphaFoldDB" id="A0A8B8C0X0"/>
<evidence type="ECO:0000259" key="10">
    <source>
        <dbReference type="PROSITE" id="PS50089"/>
    </source>
</evidence>
<proteinExistence type="inferred from homology"/>
<dbReference type="OrthoDB" id="21204at2759"/>
<dbReference type="InterPro" id="IPR001841">
    <property type="entry name" value="Znf_RING"/>
</dbReference>
<dbReference type="GO" id="GO:0008270">
    <property type="term" value="F:zinc ion binding"/>
    <property type="evidence" value="ECO:0007669"/>
    <property type="project" value="UniProtKB-KW"/>
</dbReference>
<dbReference type="KEGG" id="cvn:111115015"/>
<evidence type="ECO:0000256" key="9">
    <source>
        <dbReference type="PROSITE-ProRule" id="PRU00175"/>
    </source>
</evidence>
<dbReference type="RefSeq" id="XP_022309297.1">
    <property type="nucleotide sequence ID" value="XM_022453589.1"/>
</dbReference>
<keyword evidence="3" id="KW-0808">Transferase</keyword>
<evidence type="ECO:0000256" key="3">
    <source>
        <dbReference type="ARBA" id="ARBA00022679"/>
    </source>
</evidence>
<comment type="catalytic activity">
    <reaction evidence="1">
        <text>S-ubiquitinyl-[E2 ubiquitin-conjugating enzyme]-L-cysteine + [acceptor protein]-L-lysine = [E2 ubiquitin-conjugating enzyme]-L-cysteine + N(6)-ubiquitinyl-[acceptor protein]-L-lysine.</text>
        <dbReference type="EC" id="2.3.2.27"/>
    </reaction>
</comment>
<feature type="domain" description="RING-type" evidence="10">
    <location>
        <begin position="80"/>
        <end position="121"/>
    </location>
</feature>
<dbReference type="SUPFAM" id="SSF57850">
    <property type="entry name" value="RING/U-box"/>
    <property type="match status" value="1"/>
</dbReference>
<dbReference type="EC" id="2.3.2.27" evidence="2"/>
<evidence type="ECO:0000256" key="6">
    <source>
        <dbReference type="ARBA" id="ARBA00022786"/>
    </source>
</evidence>
<evidence type="ECO:0000313" key="12">
    <source>
        <dbReference type="RefSeq" id="XP_022309297.1"/>
    </source>
</evidence>
<dbReference type="FunFam" id="3.30.40.10:FF:000127">
    <property type="entry name" value="E3 ubiquitin-protein ligase RNF181"/>
    <property type="match status" value="1"/>
</dbReference>
<reference evidence="12" key="1">
    <citation type="submission" date="2025-08" db="UniProtKB">
        <authorList>
            <consortium name="RefSeq"/>
        </authorList>
    </citation>
    <scope>IDENTIFICATION</scope>
    <source>
        <tissue evidence="12">Whole sample</tissue>
    </source>
</reference>
<dbReference type="GO" id="GO:0061630">
    <property type="term" value="F:ubiquitin protein ligase activity"/>
    <property type="evidence" value="ECO:0007669"/>
    <property type="project" value="UniProtKB-EC"/>
</dbReference>
<gene>
    <name evidence="12" type="primary">LOC111115015</name>
</gene>